<dbReference type="AlphaFoldDB" id="A0A3N4ISX1"/>
<sequence>MQAVDMHEHHDDKGENNPYPFGESQQPQSSSLIVPIVPSNENNENSDSWYRKYTLNSGFELESKYELQPPAVYRHHTTQHATTVVDSMKQFEEEKEKRMDAHTEVRIQQKSDMQMASIISQEWMHREILASNERITCINTDAQACILEMLASFLSVPSHPIWPSLR</sequence>
<evidence type="ECO:0000256" key="1">
    <source>
        <dbReference type="SAM" id="MobiDB-lite"/>
    </source>
</evidence>
<feature type="region of interest" description="Disordered" evidence="1">
    <location>
        <begin position="1"/>
        <end position="30"/>
    </location>
</feature>
<organism evidence="2 3">
    <name type="scientific">Choiromyces venosus 120613-1</name>
    <dbReference type="NCBI Taxonomy" id="1336337"/>
    <lineage>
        <taxon>Eukaryota</taxon>
        <taxon>Fungi</taxon>
        <taxon>Dikarya</taxon>
        <taxon>Ascomycota</taxon>
        <taxon>Pezizomycotina</taxon>
        <taxon>Pezizomycetes</taxon>
        <taxon>Pezizales</taxon>
        <taxon>Tuberaceae</taxon>
        <taxon>Choiromyces</taxon>
    </lineage>
</organism>
<reference evidence="2 3" key="1">
    <citation type="journal article" date="2018" name="Nat. Ecol. Evol.">
        <title>Pezizomycetes genomes reveal the molecular basis of ectomycorrhizal truffle lifestyle.</title>
        <authorList>
            <person name="Murat C."/>
            <person name="Payen T."/>
            <person name="Noel B."/>
            <person name="Kuo A."/>
            <person name="Morin E."/>
            <person name="Chen J."/>
            <person name="Kohler A."/>
            <person name="Krizsan K."/>
            <person name="Balestrini R."/>
            <person name="Da Silva C."/>
            <person name="Montanini B."/>
            <person name="Hainaut M."/>
            <person name="Levati E."/>
            <person name="Barry K.W."/>
            <person name="Belfiori B."/>
            <person name="Cichocki N."/>
            <person name="Clum A."/>
            <person name="Dockter R.B."/>
            <person name="Fauchery L."/>
            <person name="Guy J."/>
            <person name="Iotti M."/>
            <person name="Le Tacon F."/>
            <person name="Lindquist E.A."/>
            <person name="Lipzen A."/>
            <person name="Malagnac F."/>
            <person name="Mello A."/>
            <person name="Molinier V."/>
            <person name="Miyauchi S."/>
            <person name="Poulain J."/>
            <person name="Riccioni C."/>
            <person name="Rubini A."/>
            <person name="Sitrit Y."/>
            <person name="Splivallo R."/>
            <person name="Traeger S."/>
            <person name="Wang M."/>
            <person name="Zifcakova L."/>
            <person name="Wipf D."/>
            <person name="Zambonelli A."/>
            <person name="Paolocci F."/>
            <person name="Nowrousian M."/>
            <person name="Ottonello S."/>
            <person name="Baldrian P."/>
            <person name="Spatafora J.W."/>
            <person name="Henrissat B."/>
            <person name="Nagy L.G."/>
            <person name="Aury J.M."/>
            <person name="Wincker P."/>
            <person name="Grigoriev I.V."/>
            <person name="Bonfante P."/>
            <person name="Martin F.M."/>
        </authorList>
    </citation>
    <scope>NUCLEOTIDE SEQUENCE [LARGE SCALE GENOMIC DNA]</scope>
    <source>
        <strain evidence="2 3">120613-1</strain>
    </source>
</reference>
<feature type="compositionally biased region" description="Basic and acidic residues" evidence="1">
    <location>
        <begin position="1"/>
        <end position="15"/>
    </location>
</feature>
<name>A0A3N4ISX1_9PEZI</name>
<proteinExistence type="predicted"/>
<evidence type="ECO:0000313" key="2">
    <source>
        <dbReference type="EMBL" id="RPA89273.1"/>
    </source>
</evidence>
<dbReference type="EMBL" id="ML120597">
    <property type="protein sequence ID" value="RPA89273.1"/>
    <property type="molecule type" value="Genomic_DNA"/>
</dbReference>
<gene>
    <name evidence="2" type="ORF">L873DRAFT_684248</name>
</gene>
<accession>A0A3N4ISX1</accession>
<keyword evidence="3" id="KW-1185">Reference proteome</keyword>
<protein>
    <submittedName>
        <fullName evidence="2">Uncharacterized protein</fullName>
    </submittedName>
</protein>
<dbReference type="Proteomes" id="UP000276215">
    <property type="component" value="Unassembled WGS sequence"/>
</dbReference>
<evidence type="ECO:0000313" key="3">
    <source>
        <dbReference type="Proteomes" id="UP000276215"/>
    </source>
</evidence>